<feature type="domain" description="Ig-like" evidence="9">
    <location>
        <begin position="421"/>
        <end position="501"/>
    </location>
</feature>
<evidence type="ECO:0000259" key="9">
    <source>
        <dbReference type="PROSITE" id="PS50835"/>
    </source>
</evidence>
<dbReference type="InParanoid" id="H9G8L3"/>
<dbReference type="GO" id="GO:0005886">
    <property type="term" value="C:plasma membrane"/>
    <property type="evidence" value="ECO:0000318"/>
    <property type="project" value="GO_Central"/>
</dbReference>
<feature type="region of interest" description="Disordered" evidence="6">
    <location>
        <begin position="1513"/>
        <end position="1533"/>
    </location>
</feature>
<dbReference type="InterPro" id="IPR003598">
    <property type="entry name" value="Ig_sub2"/>
</dbReference>
<dbReference type="InterPro" id="IPR036179">
    <property type="entry name" value="Ig-like_dom_sf"/>
</dbReference>
<dbReference type="Pfam" id="PF13895">
    <property type="entry name" value="Ig_2"/>
    <property type="match status" value="6"/>
</dbReference>
<dbReference type="InterPro" id="IPR013098">
    <property type="entry name" value="Ig_I-set"/>
</dbReference>
<proteinExistence type="predicted"/>
<dbReference type="SUPFAM" id="SSF48726">
    <property type="entry name" value="Immunoglobulin"/>
    <property type="match status" value="13"/>
</dbReference>
<dbReference type="SMART" id="SM00408">
    <property type="entry name" value="IGc2"/>
    <property type="match status" value="13"/>
</dbReference>
<evidence type="ECO:0000256" key="6">
    <source>
        <dbReference type="SAM" id="MobiDB-lite"/>
    </source>
</evidence>
<dbReference type="PROSITE" id="PS50835">
    <property type="entry name" value="IG_LIKE"/>
    <property type="match status" value="13"/>
</dbReference>
<feature type="signal peptide" evidence="8">
    <location>
        <begin position="1"/>
        <end position="23"/>
    </location>
</feature>
<feature type="domain" description="Ig-like" evidence="9">
    <location>
        <begin position="1368"/>
        <end position="1461"/>
    </location>
</feature>
<dbReference type="GO" id="GO:0075512">
    <property type="term" value="P:clathrin-dependent endocytosis of virus by host cell"/>
    <property type="evidence" value="ECO:0000318"/>
    <property type="project" value="GO_Central"/>
</dbReference>
<feature type="transmembrane region" description="Helical" evidence="7">
    <location>
        <begin position="1473"/>
        <end position="1495"/>
    </location>
</feature>
<keyword evidence="2 7" id="KW-0812">Transmembrane</keyword>
<evidence type="ECO:0000256" key="2">
    <source>
        <dbReference type="ARBA" id="ARBA00022692"/>
    </source>
</evidence>
<keyword evidence="4 7" id="KW-0472">Membrane</keyword>
<accession>H9G8L3</accession>
<evidence type="ECO:0000256" key="4">
    <source>
        <dbReference type="ARBA" id="ARBA00023136"/>
    </source>
</evidence>
<evidence type="ECO:0000313" key="11">
    <source>
        <dbReference type="Proteomes" id="UP000001646"/>
    </source>
</evidence>
<keyword evidence="5" id="KW-1015">Disulfide bond</keyword>
<dbReference type="Ensembl" id="ENSACAT00000004153.3">
    <property type="protein sequence ID" value="ENSACAP00000004059.3"/>
    <property type="gene ID" value="ENSACAG00000004049.3"/>
</dbReference>
<reference evidence="10" key="1">
    <citation type="submission" date="2009-12" db="EMBL/GenBank/DDBJ databases">
        <title>The Genome Sequence of Anolis carolinensis (Green Anole Lizard).</title>
        <authorList>
            <consortium name="The Genome Sequencing Platform"/>
            <person name="Di Palma F."/>
            <person name="Alfoldi J."/>
            <person name="Heiman D."/>
            <person name="Young S."/>
            <person name="Grabherr M."/>
            <person name="Johnson J."/>
            <person name="Lander E.S."/>
            <person name="Lindblad-Toh K."/>
        </authorList>
    </citation>
    <scope>NUCLEOTIDE SEQUENCE [LARGE SCALE GENOMIC DNA]</scope>
    <source>
        <strain evidence="10">JBL SC #1</strain>
    </source>
</reference>
<dbReference type="GO" id="GO:0046790">
    <property type="term" value="F:virion binding"/>
    <property type="evidence" value="ECO:0000318"/>
    <property type="project" value="GO_Central"/>
</dbReference>
<evidence type="ECO:0000256" key="7">
    <source>
        <dbReference type="SAM" id="Phobius"/>
    </source>
</evidence>
<dbReference type="InterPro" id="IPR003599">
    <property type="entry name" value="Ig_sub"/>
</dbReference>
<dbReference type="InterPro" id="IPR013783">
    <property type="entry name" value="Ig-like_fold"/>
</dbReference>
<organism evidence="10 11">
    <name type="scientific">Anolis carolinensis</name>
    <name type="common">Green anole</name>
    <name type="synonym">American chameleon</name>
    <dbReference type="NCBI Taxonomy" id="28377"/>
    <lineage>
        <taxon>Eukaryota</taxon>
        <taxon>Metazoa</taxon>
        <taxon>Chordata</taxon>
        <taxon>Craniata</taxon>
        <taxon>Vertebrata</taxon>
        <taxon>Euteleostomi</taxon>
        <taxon>Lepidosauria</taxon>
        <taxon>Squamata</taxon>
        <taxon>Bifurcata</taxon>
        <taxon>Unidentata</taxon>
        <taxon>Episquamata</taxon>
        <taxon>Toxicofera</taxon>
        <taxon>Iguania</taxon>
        <taxon>Dactyloidae</taxon>
        <taxon>Anolis</taxon>
    </lineage>
</organism>
<feature type="domain" description="Ig-like" evidence="9">
    <location>
        <begin position="144"/>
        <end position="239"/>
    </location>
</feature>
<dbReference type="SMART" id="SM00406">
    <property type="entry name" value="IGv"/>
    <property type="match status" value="6"/>
</dbReference>
<dbReference type="Pfam" id="PF08205">
    <property type="entry name" value="C2-set_2"/>
    <property type="match status" value="1"/>
</dbReference>
<feature type="region of interest" description="Disordered" evidence="6">
    <location>
        <begin position="1277"/>
        <end position="1308"/>
    </location>
</feature>
<keyword evidence="3 7" id="KW-1133">Transmembrane helix</keyword>
<comment type="subcellular location">
    <subcellularLocation>
        <location evidence="1">Membrane</location>
        <topology evidence="1">Single-pass membrane protein</topology>
    </subcellularLocation>
</comment>
<dbReference type="PANTHER" id="PTHR47243:SF1">
    <property type="entry name" value="SIALOADHESIN"/>
    <property type="match status" value="1"/>
</dbReference>
<dbReference type="SMART" id="SM00409">
    <property type="entry name" value="IG"/>
    <property type="match status" value="15"/>
</dbReference>
<dbReference type="Gene3D" id="2.60.40.10">
    <property type="entry name" value="Immunoglobulins"/>
    <property type="match status" value="15"/>
</dbReference>
<protein>
    <recommendedName>
        <fullName evidence="9">Ig-like domain-containing protein</fullName>
    </recommendedName>
</protein>
<dbReference type="eggNOG" id="KOG4475">
    <property type="taxonomic scope" value="Eukaryota"/>
</dbReference>
<feature type="domain" description="Ig-like" evidence="9">
    <location>
        <begin position="502"/>
        <end position="596"/>
    </location>
</feature>
<feature type="domain" description="Ig-like" evidence="9">
    <location>
        <begin position="244"/>
        <end position="328"/>
    </location>
</feature>
<feature type="chain" id="PRO_5032600072" description="Ig-like domain-containing protein" evidence="8">
    <location>
        <begin position="24"/>
        <end position="1533"/>
    </location>
</feature>
<dbReference type="GeneTree" id="ENSGT01150000286907"/>
<dbReference type="Pfam" id="PF07686">
    <property type="entry name" value="V-set"/>
    <property type="match status" value="1"/>
</dbReference>
<dbReference type="InterPro" id="IPR013106">
    <property type="entry name" value="Ig_V-set"/>
</dbReference>
<feature type="domain" description="Ig-like" evidence="9">
    <location>
        <begin position="1171"/>
        <end position="1269"/>
    </location>
</feature>
<dbReference type="CDD" id="cd00096">
    <property type="entry name" value="Ig"/>
    <property type="match status" value="3"/>
</dbReference>
<feature type="domain" description="Ig-like" evidence="9">
    <location>
        <begin position="701"/>
        <end position="787"/>
    </location>
</feature>
<keyword evidence="11" id="KW-1185">Reference proteome</keyword>
<feature type="domain" description="Ig-like" evidence="9">
    <location>
        <begin position="606"/>
        <end position="695"/>
    </location>
</feature>
<keyword evidence="8" id="KW-0732">Signal</keyword>
<dbReference type="STRING" id="28377.ENSACAP00000004059"/>
<dbReference type="GO" id="GO:0005770">
    <property type="term" value="C:late endosome"/>
    <property type="evidence" value="ECO:0000318"/>
    <property type="project" value="GO_Central"/>
</dbReference>
<sequence length="1533" mass="165009">MRTAMPAILFILGLSQYVLQVRASWGASYPERLQGVRGSCVVIPCTFSFPDNVAVPREGITAIWYKDQAGQKVVAFHSSSPATAEAQFRDRIQLLGDPLRRNCTLLLRGLTRQDAGGYNFRFEISEGNRWTQQKAVQLTVADAPERPSVSSPDELREGLPAEFRCSSPYVCPFDESSTLRWVGYVSEAAQVTEEVQLDTSGAVKRQTLRMSPSWKDHGQKLSCEVSVGGQTAAGRLTLSVKHVPKGVTVSLSPSAKNIRVGDEASLTCGVNSSFPGVSAYKWFRDGLLLPGSAQVKTFRSVARGDYGLYRCEAENPVGSGAAEGVTLYVFSAVLSVSPSSDIQEGEAVTLTCDVPGEEGQGIHYSWYKNNLWIKEGMARSLVFQEAAVGDTGYYSCKVQNDKGSEASQALPLNILYPPRTPSLALFQEAQEGRSAIIHCTVDSNPASSLSLFRAQRLLASTSSHSAPSQRVSVSSTRNSLKLEIREVVPEDEGEYRCLATNPLGNTTAERFFGAQTARVVVQPSKELPEGARVSLTCVATMTPGEEPSFTWYKNGKWLQEGKEDTLVFPAAKGSDSGTFHCAAQSTGGLRTSPPVALRVFYAPRQPVLTSFLETQGGRLGVIQCAVDSDPPSEVALFKGDALLGSSTGSPASSDPRVTVSATHNTLKATIKDLGLEDEGQYVCSAQNRYGEASTSIDFVAETARILASPSSSVREGEAARLSCLLTGGGNTSASSANFTWFKDALPLSEASGDSLEFLPVSRKDAGTYRCRVETPTASKSSDPIALSVHYPPGEPEVAVFVETKRGRVAVFQVSVDSKPPAQFALYKGSDLVASGGARARGQPERIGITSQGPNAIRVEMRDVVPGDEGGYNVTATNPYGSSSRPFYFHVQTARVLVSPSPEVREGGSLSLTCDVMGSAPEESTFSWFRNGKRVQGGSSSRSRSSDNTLAFQSITSKETGSYYCKVQAPDGTGINVSPSVGITVMYPPRKPQVTSFLGTEGRPMAVLQCVVESEPQALLEISKGKQVLASSACPTHSPRIKASAAYNSLRMEIWDVVMEDEGEYNCAASNALGKASSSTTFTANVAKVWISPPDVLEGNAVNLTCAVDSSAESGLHYTWYKDGRRCAEGPSKTLVLPQATVADAGTYYCSVKTQGTLRNSTLGTLAVLYPPRNVRVQSFVETQKGRLAAIECSVESSPPSTLSLRRGETVLASSAFQGNPAPEQRIQRAASTPNTLRVEISGVGPEDQGDYECRASNAFGQASASLDFTVETTRVVIRPGPEVREGSPASLTCDDEGSSSSSSSSSSGTLFTWYKDARWVSQGPAPSLLIQAASTADIGAYSCQVQSQEGRRASPPVTLHVLYAPKRPSVTSFLETQAGNRAVIQCQVESYPPSELTLSREGKAVASSRGPEARPDRRLRAHWAQNSLQLEIQEVLLQDEGHYRCLANNTYGRSEASIHFSVETLSQLRLFKILAGLFVALVCLALLSGLVFGMIKNWRWMTKGFLGWKERQRKSPKVVEMEEKEEEEESFHS</sequence>
<dbReference type="HOGENOM" id="CLU_243945_0_0_1"/>
<feature type="compositionally biased region" description="Low complexity" evidence="6">
    <location>
        <begin position="1298"/>
        <end position="1307"/>
    </location>
</feature>
<reference evidence="10" key="2">
    <citation type="submission" date="2025-08" db="UniProtKB">
        <authorList>
            <consortium name="Ensembl"/>
        </authorList>
    </citation>
    <scope>IDENTIFICATION</scope>
</reference>
<dbReference type="Bgee" id="ENSACAG00000004049">
    <property type="expression patterns" value="Expressed in dewlap and 1 other cell type or tissue"/>
</dbReference>
<evidence type="ECO:0000313" key="10">
    <source>
        <dbReference type="Ensembl" id="ENSACAP00000004059.3"/>
    </source>
</evidence>
<feature type="domain" description="Ig-like" evidence="9">
    <location>
        <begin position="991"/>
        <end position="1082"/>
    </location>
</feature>
<dbReference type="PANTHER" id="PTHR47243">
    <property type="entry name" value="SIALOADHESIN"/>
    <property type="match status" value="1"/>
</dbReference>
<feature type="domain" description="Ig-like" evidence="9">
    <location>
        <begin position="885"/>
        <end position="981"/>
    </location>
</feature>
<dbReference type="InterPro" id="IPR013162">
    <property type="entry name" value="CD80_C2-set"/>
</dbReference>
<dbReference type="GO" id="GO:0005769">
    <property type="term" value="C:early endosome"/>
    <property type="evidence" value="ECO:0000318"/>
    <property type="project" value="GO_Central"/>
</dbReference>
<dbReference type="InterPro" id="IPR007110">
    <property type="entry name" value="Ig-like_dom"/>
</dbReference>
<dbReference type="Pfam" id="PF07679">
    <property type="entry name" value="I-set"/>
    <property type="match status" value="5"/>
</dbReference>
<feature type="domain" description="Ig-like" evidence="9">
    <location>
        <begin position="1083"/>
        <end position="1163"/>
    </location>
</feature>
<evidence type="ECO:0000256" key="1">
    <source>
        <dbReference type="ARBA" id="ARBA00004167"/>
    </source>
</evidence>
<feature type="domain" description="Ig-like" evidence="9">
    <location>
        <begin position="331"/>
        <end position="413"/>
    </location>
</feature>
<evidence type="ECO:0000256" key="3">
    <source>
        <dbReference type="ARBA" id="ARBA00022989"/>
    </source>
</evidence>
<feature type="domain" description="Ig-like" evidence="9">
    <location>
        <begin position="1271"/>
        <end position="1358"/>
    </location>
</feature>
<evidence type="ECO:0000256" key="5">
    <source>
        <dbReference type="ARBA" id="ARBA00023157"/>
    </source>
</evidence>
<reference evidence="10" key="3">
    <citation type="submission" date="2025-09" db="UniProtKB">
        <authorList>
            <consortium name="Ensembl"/>
        </authorList>
    </citation>
    <scope>IDENTIFICATION</scope>
</reference>
<dbReference type="Pfam" id="PF13927">
    <property type="entry name" value="Ig_3"/>
    <property type="match status" value="1"/>
</dbReference>
<name>H9G8L3_ANOCA</name>
<dbReference type="Proteomes" id="UP000001646">
    <property type="component" value="Unplaced"/>
</dbReference>
<feature type="compositionally biased region" description="Acidic residues" evidence="6">
    <location>
        <begin position="1522"/>
        <end position="1533"/>
    </location>
</feature>
<evidence type="ECO:0000256" key="8">
    <source>
        <dbReference type="SAM" id="SignalP"/>
    </source>
</evidence>